<dbReference type="InterPro" id="IPR032255">
    <property type="entry name" value="HBM"/>
</dbReference>
<proteinExistence type="inferred from homology"/>
<keyword evidence="6" id="KW-0812">Transmembrane</keyword>
<reference evidence="9" key="1">
    <citation type="journal article" date="2021" name="Microb. Physiol.">
        <title>Proteogenomic Insights into the Physiology of Marine, Sulfate-Reducing, Filamentous Desulfonema limicola and Desulfonema magnum.</title>
        <authorList>
            <person name="Schnaars V."/>
            <person name="Wohlbrand L."/>
            <person name="Scheve S."/>
            <person name="Hinrichs C."/>
            <person name="Reinhardt R."/>
            <person name="Rabus R."/>
        </authorList>
    </citation>
    <scope>NUCLEOTIDE SEQUENCE</scope>
    <source>
        <strain evidence="9">5ac10</strain>
    </source>
</reference>
<comment type="similarity">
    <text evidence="3">Belongs to the methyl-accepting chemotaxis (MCP) protein family.</text>
</comment>
<dbReference type="RefSeq" id="WP_207690236.1">
    <property type="nucleotide sequence ID" value="NZ_CP061799.1"/>
</dbReference>
<keyword evidence="6" id="KW-1133">Transmembrane helix</keyword>
<keyword evidence="2" id="KW-0145">Chemotaxis</keyword>
<gene>
    <name evidence="9" type="ORF">dnl_05900</name>
</gene>
<dbReference type="EMBL" id="CP061799">
    <property type="protein sequence ID" value="QTA78368.1"/>
    <property type="molecule type" value="Genomic_DNA"/>
</dbReference>
<accession>A0A975B408</accession>
<evidence type="ECO:0000256" key="4">
    <source>
        <dbReference type="PROSITE-ProRule" id="PRU00284"/>
    </source>
</evidence>
<name>A0A975B408_9BACT</name>
<evidence type="ECO:0000256" key="5">
    <source>
        <dbReference type="SAM" id="MobiDB-lite"/>
    </source>
</evidence>
<evidence type="ECO:0000256" key="3">
    <source>
        <dbReference type="ARBA" id="ARBA00029447"/>
    </source>
</evidence>
<evidence type="ECO:0000256" key="6">
    <source>
        <dbReference type="SAM" id="Phobius"/>
    </source>
</evidence>
<feature type="transmembrane region" description="Helical" evidence="6">
    <location>
        <begin position="297"/>
        <end position="323"/>
    </location>
</feature>
<dbReference type="InterPro" id="IPR004090">
    <property type="entry name" value="Chemotax_Me-accpt_rcpt"/>
</dbReference>
<evidence type="ECO:0000259" key="8">
    <source>
        <dbReference type="PROSITE" id="PS51753"/>
    </source>
</evidence>
<dbReference type="PROSITE" id="PS51753">
    <property type="entry name" value="HBM"/>
    <property type="match status" value="1"/>
</dbReference>
<dbReference type="GO" id="GO:0007165">
    <property type="term" value="P:signal transduction"/>
    <property type="evidence" value="ECO:0007669"/>
    <property type="project" value="UniProtKB-KW"/>
</dbReference>
<dbReference type="InterPro" id="IPR024478">
    <property type="entry name" value="HlyB_4HB_MCP"/>
</dbReference>
<feature type="region of interest" description="Disordered" evidence="5">
    <location>
        <begin position="626"/>
        <end position="670"/>
    </location>
</feature>
<dbReference type="SMART" id="SM00283">
    <property type="entry name" value="MA"/>
    <property type="match status" value="1"/>
</dbReference>
<dbReference type="PANTHER" id="PTHR43531:SF11">
    <property type="entry name" value="METHYL-ACCEPTING CHEMOTAXIS PROTEIN 3"/>
    <property type="match status" value="1"/>
</dbReference>
<dbReference type="Gene3D" id="1.10.287.950">
    <property type="entry name" value="Methyl-accepting chemotaxis protein"/>
    <property type="match status" value="1"/>
</dbReference>
<evidence type="ECO:0000256" key="1">
    <source>
        <dbReference type="ARBA" id="ARBA00004370"/>
    </source>
</evidence>
<keyword evidence="6" id="KW-0472">Membrane</keyword>
<sequence>MFKQMKVRTQIGTGFGILLTILVIIASFSFTGLKKASDGFDAYRSLAIKTNLAGRLQANMLMVRMSVKDFLLYRSDKDLQNYEEYLEKMNEFLKESIKEITDPERAKKIAMVDKSVKDYERIFARVAELAKKRDLLLKERINTKALGMSESINEIMKTAYEDKNADTAVHAGRIQRHFLLARIYMFKFLDANDYEDFKRFEKEIGNNIDSIAETMDQYLQNSGRRSLFKKFMENRDSYRESIDDLVKTIDERNKLIKNDLERLGDIVADAVEDIKLSLKDEQDRLGPSVHQNNQRTVFMVFSITLGGLITGLVFAFLISGMIIKPLGGEPLVMADIARRISKGDLTITFDSSDKKETGLFGAMREMTEKLRLIVGEVKRAADNVASGSEELSSSSEEMSQGASEQAASAEEVSASMEQMAANIRQNTDNAMQTEKIAIKSAEDAVEGGKAVKETVTAMKEIAEKITIVEEIARQTDLLALNAAVEAARAGEHGKGFAVVASEVRKLAERSQVSANEISKLSKSSVAVAEKAGEMLNQIVPDIQKTASLVQEISAASSEQNAGVEQINKAIQQLDMVIQQNSSVSEEMAATSEELSSQAEALQDSMEFFQMGHDGMRIVSNRKRNLKSDYNRLKPKSAYTARKKEKSETRRLDMEENIANDDEQEQEFEKY</sequence>
<dbReference type="FunFam" id="1.10.287.950:FF:000001">
    <property type="entry name" value="Methyl-accepting chemotaxis sensory transducer"/>
    <property type="match status" value="1"/>
</dbReference>
<dbReference type="SUPFAM" id="SSF58104">
    <property type="entry name" value="Methyl-accepting chemotaxis protein (MCP) signaling domain"/>
    <property type="match status" value="1"/>
</dbReference>
<feature type="compositionally biased region" description="Acidic residues" evidence="5">
    <location>
        <begin position="654"/>
        <end position="670"/>
    </location>
</feature>
<dbReference type="InterPro" id="IPR051310">
    <property type="entry name" value="MCP_chemotaxis"/>
</dbReference>
<dbReference type="Proteomes" id="UP000663720">
    <property type="component" value="Chromosome"/>
</dbReference>
<dbReference type="GO" id="GO:0006935">
    <property type="term" value="P:chemotaxis"/>
    <property type="evidence" value="ECO:0007669"/>
    <property type="project" value="UniProtKB-KW"/>
</dbReference>
<dbReference type="PRINTS" id="PR00260">
    <property type="entry name" value="CHEMTRNSDUCR"/>
</dbReference>
<feature type="transmembrane region" description="Helical" evidence="6">
    <location>
        <begin position="12"/>
        <end position="33"/>
    </location>
</feature>
<organism evidence="9 10">
    <name type="scientific">Desulfonema limicola</name>
    <dbReference type="NCBI Taxonomy" id="45656"/>
    <lineage>
        <taxon>Bacteria</taxon>
        <taxon>Pseudomonadati</taxon>
        <taxon>Thermodesulfobacteriota</taxon>
        <taxon>Desulfobacteria</taxon>
        <taxon>Desulfobacterales</taxon>
        <taxon>Desulfococcaceae</taxon>
        <taxon>Desulfonema</taxon>
    </lineage>
</organism>
<evidence type="ECO:0000313" key="9">
    <source>
        <dbReference type="EMBL" id="QTA78368.1"/>
    </source>
</evidence>
<keyword evidence="4" id="KW-0807">Transducer</keyword>
<feature type="domain" description="Methyl-accepting transducer" evidence="7">
    <location>
        <begin position="380"/>
        <end position="595"/>
    </location>
</feature>
<dbReference type="SMART" id="SM01358">
    <property type="entry name" value="HBM"/>
    <property type="match status" value="1"/>
</dbReference>
<evidence type="ECO:0000256" key="2">
    <source>
        <dbReference type="ARBA" id="ARBA00022500"/>
    </source>
</evidence>
<dbReference type="GO" id="GO:0004888">
    <property type="term" value="F:transmembrane signaling receptor activity"/>
    <property type="evidence" value="ECO:0007669"/>
    <property type="project" value="InterPro"/>
</dbReference>
<feature type="compositionally biased region" description="Basic and acidic residues" evidence="5">
    <location>
        <begin position="644"/>
        <end position="653"/>
    </location>
</feature>
<evidence type="ECO:0000313" key="10">
    <source>
        <dbReference type="Proteomes" id="UP000663720"/>
    </source>
</evidence>
<dbReference type="GO" id="GO:0005886">
    <property type="term" value="C:plasma membrane"/>
    <property type="evidence" value="ECO:0007669"/>
    <property type="project" value="TreeGrafter"/>
</dbReference>
<evidence type="ECO:0000259" key="7">
    <source>
        <dbReference type="PROSITE" id="PS50111"/>
    </source>
</evidence>
<comment type="subcellular location">
    <subcellularLocation>
        <location evidence="1">Membrane</location>
    </subcellularLocation>
</comment>
<feature type="region of interest" description="Disordered" evidence="5">
    <location>
        <begin position="384"/>
        <end position="412"/>
    </location>
</feature>
<dbReference type="PROSITE" id="PS50111">
    <property type="entry name" value="CHEMOTAXIS_TRANSDUC_2"/>
    <property type="match status" value="1"/>
</dbReference>
<dbReference type="AlphaFoldDB" id="A0A975B408"/>
<dbReference type="CDD" id="cd11386">
    <property type="entry name" value="MCP_signal"/>
    <property type="match status" value="1"/>
</dbReference>
<dbReference type="InterPro" id="IPR004089">
    <property type="entry name" value="MCPsignal_dom"/>
</dbReference>
<feature type="domain" description="HBM" evidence="8">
    <location>
        <begin position="45"/>
        <end position="286"/>
    </location>
</feature>
<dbReference type="KEGG" id="dli:dnl_05900"/>
<dbReference type="Pfam" id="PF12729">
    <property type="entry name" value="4HB_MCP_1"/>
    <property type="match status" value="1"/>
</dbReference>
<keyword evidence="10" id="KW-1185">Reference proteome</keyword>
<dbReference type="PANTHER" id="PTHR43531">
    <property type="entry name" value="PROTEIN ICFG"/>
    <property type="match status" value="1"/>
</dbReference>
<dbReference type="Pfam" id="PF00015">
    <property type="entry name" value="MCPsignal"/>
    <property type="match status" value="1"/>
</dbReference>
<protein>
    <submittedName>
        <fullName evidence="9">Methyl-accepting chemotaxis protein, HlyB domain-containing</fullName>
    </submittedName>
</protein>